<reference evidence="2 3" key="1">
    <citation type="submission" date="2014-10" db="EMBL/GenBank/DDBJ databases">
        <title>Draft genome of the hookworm Ancylostoma caninum.</title>
        <authorList>
            <person name="Mitreva M."/>
        </authorList>
    </citation>
    <scope>NUCLEOTIDE SEQUENCE [LARGE SCALE GENOMIC DNA]</scope>
    <source>
        <strain evidence="2 3">Baltimore</strain>
    </source>
</reference>
<gene>
    <name evidence="2" type="ORF">ANCCAN_09672</name>
</gene>
<evidence type="ECO:0000313" key="2">
    <source>
        <dbReference type="EMBL" id="RCN44328.1"/>
    </source>
</evidence>
<keyword evidence="1" id="KW-0732">Signal</keyword>
<sequence>MNVSMWHLIAFLACLNVVHAQGQPICPKLKGKAPDFVITAKVVERMEPWTGFIPYSIADVEIRKPKGLTSFESTIYTLKEAPDLFNVTLVPGRCFKLEGEFFPQGKTPIVRGCKLLRKCGGKSKAQ</sequence>
<comment type="caution">
    <text evidence="2">The sequence shown here is derived from an EMBL/GenBank/DDBJ whole genome shotgun (WGS) entry which is preliminary data.</text>
</comment>
<accession>A0A368GKX6</accession>
<evidence type="ECO:0000313" key="3">
    <source>
        <dbReference type="Proteomes" id="UP000252519"/>
    </source>
</evidence>
<name>A0A368GKX6_ANCCA</name>
<dbReference type="AlphaFoldDB" id="A0A368GKX6"/>
<proteinExistence type="predicted"/>
<evidence type="ECO:0008006" key="4">
    <source>
        <dbReference type="Google" id="ProtNLM"/>
    </source>
</evidence>
<keyword evidence="3" id="KW-1185">Reference proteome</keyword>
<organism evidence="2 3">
    <name type="scientific">Ancylostoma caninum</name>
    <name type="common">Dog hookworm</name>
    <dbReference type="NCBI Taxonomy" id="29170"/>
    <lineage>
        <taxon>Eukaryota</taxon>
        <taxon>Metazoa</taxon>
        <taxon>Ecdysozoa</taxon>
        <taxon>Nematoda</taxon>
        <taxon>Chromadorea</taxon>
        <taxon>Rhabditida</taxon>
        <taxon>Rhabditina</taxon>
        <taxon>Rhabditomorpha</taxon>
        <taxon>Strongyloidea</taxon>
        <taxon>Ancylostomatidae</taxon>
        <taxon>Ancylostomatinae</taxon>
        <taxon>Ancylostoma</taxon>
    </lineage>
</organism>
<dbReference type="Proteomes" id="UP000252519">
    <property type="component" value="Unassembled WGS sequence"/>
</dbReference>
<protein>
    <recommendedName>
        <fullName evidence="4">Transthyretin-like family protein</fullName>
    </recommendedName>
</protein>
<feature type="chain" id="PRO_5016817892" description="Transthyretin-like family protein" evidence="1">
    <location>
        <begin position="21"/>
        <end position="126"/>
    </location>
</feature>
<evidence type="ECO:0000256" key="1">
    <source>
        <dbReference type="SAM" id="SignalP"/>
    </source>
</evidence>
<feature type="signal peptide" evidence="1">
    <location>
        <begin position="1"/>
        <end position="20"/>
    </location>
</feature>
<dbReference type="EMBL" id="JOJR01000132">
    <property type="protein sequence ID" value="RCN44328.1"/>
    <property type="molecule type" value="Genomic_DNA"/>
</dbReference>